<name>A0A813EJH2_POLGL</name>
<keyword evidence="10" id="KW-1185">Reference proteome</keyword>
<dbReference type="InterPro" id="IPR001594">
    <property type="entry name" value="Palmitoyltrfase_DHHC"/>
</dbReference>
<evidence type="ECO:0000313" key="9">
    <source>
        <dbReference type="EMBL" id="CAE8601267.1"/>
    </source>
</evidence>
<dbReference type="InterPro" id="IPR039859">
    <property type="entry name" value="PFA4/ZDH16/20/ERF2-like"/>
</dbReference>
<reference evidence="9" key="1">
    <citation type="submission" date="2021-02" db="EMBL/GenBank/DDBJ databases">
        <authorList>
            <person name="Dougan E. K."/>
            <person name="Rhodes N."/>
            <person name="Thang M."/>
            <person name="Chan C."/>
        </authorList>
    </citation>
    <scope>NUCLEOTIDE SEQUENCE</scope>
</reference>
<keyword evidence="4 7" id="KW-1133">Transmembrane helix</keyword>
<evidence type="ECO:0000256" key="4">
    <source>
        <dbReference type="ARBA" id="ARBA00022989"/>
    </source>
</evidence>
<feature type="non-terminal residue" evidence="9">
    <location>
        <position position="1"/>
    </location>
</feature>
<proteinExistence type="inferred from homology"/>
<protein>
    <recommendedName>
        <fullName evidence="7">Palmitoyltransferase</fullName>
        <ecNumber evidence="7">2.3.1.225</ecNumber>
    </recommendedName>
</protein>
<sequence>MARSPLSFLPVLLCAGIFLYESVIYNYIFVFQLLPERGKENLQVTFLVVYNVLWSLAALSFLRTRYSDPGRLPDRWDAFVQHAAGNLPLGSTKSGWQPGMVTSCKKCHGRLRPERSHHCSVCQCCVLRMDHHCPWTGNCVGFRNQKFFLLLVIYSALCSLFAFASALPELLEFGSSLGAEFGGSVDPSQRFSSWRIEGSLFLAFGAIA</sequence>
<evidence type="ECO:0000256" key="1">
    <source>
        <dbReference type="ARBA" id="ARBA00004141"/>
    </source>
</evidence>
<accession>A0A813EJH2</accession>
<keyword evidence="3 7" id="KW-0812">Transmembrane</keyword>
<gene>
    <name evidence="9" type="ORF">PGLA1383_LOCUS19562</name>
</gene>
<evidence type="ECO:0000256" key="3">
    <source>
        <dbReference type="ARBA" id="ARBA00022692"/>
    </source>
</evidence>
<dbReference type="AlphaFoldDB" id="A0A813EJH2"/>
<evidence type="ECO:0000256" key="6">
    <source>
        <dbReference type="ARBA" id="ARBA00023315"/>
    </source>
</evidence>
<comment type="subcellular location">
    <subcellularLocation>
        <location evidence="1">Membrane</location>
        <topology evidence="1">Multi-pass membrane protein</topology>
    </subcellularLocation>
</comment>
<evidence type="ECO:0000259" key="8">
    <source>
        <dbReference type="Pfam" id="PF01529"/>
    </source>
</evidence>
<evidence type="ECO:0000256" key="2">
    <source>
        <dbReference type="ARBA" id="ARBA00022679"/>
    </source>
</evidence>
<dbReference type="OrthoDB" id="9909019at2759"/>
<dbReference type="PROSITE" id="PS50216">
    <property type="entry name" value="DHHC"/>
    <property type="match status" value="1"/>
</dbReference>
<evidence type="ECO:0000256" key="7">
    <source>
        <dbReference type="RuleBase" id="RU079119"/>
    </source>
</evidence>
<comment type="similarity">
    <text evidence="7">Belongs to the DHHC palmitoyltransferase family.</text>
</comment>
<feature type="transmembrane region" description="Helical" evidence="7">
    <location>
        <begin position="7"/>
        <end position="30"/>
    </location>
</feature>
<organism evidence="9 10">
    <name type="scientific">Polarella glacialis</name>
    <name type="common">Dinoflagellate</name>
    <dbReference type="NCBI Taxonomy" id="89957"/>
    <lineage>
        <taxon>Eukaryota</taxon>
        <taxon>Sar</taxon>
        <taxon>Alveolata</taxon>
        <taxon>Dinophyceae</taxon>
        <taxon>Suessiales</taxon>
        <taxon>Suessiaceae</taxon>
        <taxon>Polarella</taxon>
    </lineage>
</organism>
<dbReference type="Pfam" id="PF01529">
    <property type="entry name" value="DHHC"/>
    <property type="match status" value="1"/>
</dbReference>
<evidence type="ECO:0000313" key="10">
    <source>
        <dbReference type="Proteomes" id="UP000654075"/>
    </source>
</evidence>
<dbReference type="Proteomes" id="UP000654075">
    <property type="component" value="Unassembled WGS sequence"/>
</dbReference>
<dbReference type="PANTHER" id="PTHR12246">
    <property type="entry name" value="PALMITOYLTRANSFERASE ZDHHC16"/>
    <property type="match status" value="1"/>
</dbReference>
<feature type="transmembrane region" description="Helical" evidence="7">
    <location>
        <begin position="147"/>
        <end position="167"/>
    </location>
</feature>
<comment type="catalytic activity">
    <reaction evidence="7">
        <text>L-cysteinyl-[protein] + hexadecanoyl-CoA = S-hexadecanoyl-L-cysteinyl-[protein] + CoA</text>
        <dbReference type="Rhea" id="RHEA:36683"/>
        <dbReference type="Rhea" id="RHEA-COMP:10131"/>
        <dbReference type="Rhea" id="RHEA-COMP:11032"/>
        <dbReference type="ChEBI" id="CHEBI:29950"/>
        <dbReference type="ChEBI" id="CHEBI:57287"/>
        <dbReference type="ChEBI" id="CHEBI:57379"/>
        <dbReference type="ChEBI" id="CHEBI:74151"/>
        <dbReference type="EC" id="2.3.1.225"/>
    </reaction>
</comment>
<keyword evidence="2 7" id="KW-0808">Transferase</keyword>
<comment type="caution">
    <text evidence="9">The sequence shown here is derived from an EMBL/GenBank/DDBJ whole genome shotgun (WGS) entry which is preliminary data.</text>
</comment>
<dbReference type="EMBL" id="CAJNNV010012982">
    <property type="protein sequence ID" value="CAE8601267.1"/>
    <property type="molecule type" value="Genomic_DNA"/>
</dbReference>
<keyword evidence="5 7" id="KW-0472">Membrane</keyword>
<feature type="domain" description="Palmitoyltransferase DHHC" evidence="8">
    <location>
        <begin position="103"/>
        <end position="170"/>
    </location>
</feature>
<dbReference type="GO" id="GO:0019706">
    <property type="term" value="F:protein-cysteine S-palmitoyltransferase activity"/>
    <property type="evidence" value="ECO:0007669"/>
    <property type="project" value="UniProtKB-EC"/>
</dbReference>
<comment type="domain">
    <text evidence="7">The DHHC domain is required for palmitoyltransferase activity.</text>
</comment>
<evidence type="ECO:0000256" key="5">
    <source>
        <dbReference type="ARBA" id="ARBA00023136"/>
    </source>
</evidence>
<feature type="transmembrane region" description="Helical" evidence="7">
    <location>
        <begin position="42"/>
        <end position="62"/>
    </location>
</feature>
<dbReference type="OMA" id="CTHCAHG"/>
<dbReference type="GO" id="GO:0016020">
    <property type="term" value="C:membrane"/>
    <property type="evidence" value="ECO:0007669"/>
    <property type="project" value="UniProtKB-SubCell"/>
</dbReference>
<dbReference type="EC" id="2.3.1.225" evidence="7"/>
<keyword evidence="6 7" id="KW-0012">Acyltransferase</keyword>